<dbReference type="InterPro" id="IPR049202">
    <property type="entry name" value="DUF6817"/>
</dbReference>
<dbReference type="InterPro" id="IPR011990">
    <property type="entry name" value="TPR-like_helical_dom_sf"/>
</dbReference>
<name>A0A2V0P129_9CHLO</name>
<dbReference type="EMBL" id="BDRX01000019">
    <property type="protein sequence ID" value="GBF90795.1"/>
    <property type="molecule type" value="Genomic_DNA"/>
</dbReference>
<accession>A0A2V0P129</accession>
<dbReference type="InParanoid" id="A0A2V0P129"/>
<protein>
    <recommendedName>
        <fullName evidence="1">DUF6817 domain-containing protein</fullName>
    </recommendedName>
</protein>
<evidence type="ECO:0000313" key="3">
    <source>
        <dbReference type="Proteomes" id="UP000247498"/>
    </source>
</evidence>
<dbReference type="PANTHER" id="PTHR37391:SF2">
    <property type="entry name" value="E3 UBIQUITIN-PROTEIN LIGASE"/>
    <property type="match status" value="1"/>
</dbReference>
<dbReference type="PANTHER" id="PTHR37391">
    <property type="entry name" value="E3 UBIQUITIN-PROTEIN LIGASE"/>
    <property type="match status" value="1"/>
</dbReference>
<dbReference type="Proteomes" id="UP000247498">
    <property type="component" value="Unassembled WGS sequence"/>
</dbReference>
<dbReference type="FunCoup" id="A0A2V0P129">
    <property type="interactions" value="105"/>
</dbReference>
<evidence type="ECO:0000259" key="1">
    <source>
        <dbReference type="Pfam" id="PF20680"/>
    </source>
</evidence>
<proteinExistence type="predicted"/>
<keyword evidence="3" id="KW-1185">Reference proteome</keyword>
<comment type="caution">
    <text evidence="2">The sequence shown here is derived from an EMBL/GenBank/DDBJ whole genome shotgun (WGS) entry which is preliminary data.</text>
</comment>
<sequence>MADVIPPLARRFLRGEHAEIDPRLPALLEELRRVGATECWHKMSTFAEHLYDVYQILTLWGQDLTMRHFGLLHSAYSNSYVNLAVFKAEEDRPRVAELVGAECEALIYKFCVLQRHDLIYTQLLDKIPDGAPLEVPPDGVAALNIKTGEREAVDLYFLAQALVFTIADFSSQLFDWQDRMFENAEDGRLRYAGNQPQWLWPGEMKPGLWMHALSKMGALLASCNARLAAAGDARAVPLPPVFDRCSRVLSRADERAARDAYWRAVTELSGPARASEARDALCEAAARNPWIAEPHALLAQVALQRGDATAAEAEAREALRLFCEWGTAWDKRMSWPAWVAWTRAVLYRARAGKPWPEEPFGVLNYGMVE</sequence>
<dbReference type="AlphaFoldDB" id="A0A2V0P129"/>
<evidence type="ECO:0000313" key="2">
    <source>
        <dbReference type="EMBL" id="GBF90795.1"/>
    </source>
</evidence>
<dbReference type="SUPFAM" id="SSF48452">
    <property type="entry name" value="TPR-like"/>
    <property type="match status" value="1"/>
</dbReference>
<dbReference type="Pfam" id="PF20680">
    <property type="entry name" value="DUF6817"/>
    <property type="match status" value="1"/>
</dbReference>
<gene>
    <name evidence="2" type="ORF">Rsub_03096</name>
</gene>
<feature type="domain" description="DUF6817" evidence="1">
    <location>
        <begin position="31"/>
        <end position="115"/>
    </location>
</feature>
<organism evidence="2 3">
    <name type="scientific">Raphidocelis subcapitata</name>
    <dbReference type="NCBI Taxonomy" id="307507"/>
    <lineage>
        <taxon>Eukaryota</taxon>
        <taxon>Viridiplantae</taxon>
        <taxon>Chlorophyta</taxon>
        <taxon>core chlorophytes</taxon>
        <taxon>Chlorophyceae</taxon>
        <taxon>CS clade</taxon>
        <taxon>Sphaeropleales</taxon>
        <taxon>Selenastraceae</taxon>
        <taxon>Raphidocelis</taxon>
    </lineage>
</organism>
<dbReference type="OrthoDB" id="2306007at2759"/>
<reference evidence="2 3" key="1">
    <citation type="journal article" date="2018" name="Sci. Rep.">
        <title>Raphidocelis subcapitata (=Pseudokirchneriella subcapitata) provides an insight into genome evolution and environmental adaptations in the Sphaeropleales.</title>
        <authorList>
            <person name="Suzuki S."/>
            <person name="Yamaguchi H."/>
            <person name="Nakajima N."/>
            <person name="Kawachi M."/>
        </authorList>
    </citation>
    <scope>NUCLEOTIDE SEQUENCE [LARGE SCALE GENOMIC DNA]</scope>
    <source>
        <strain evidence="2 3">NIES-35</strain>
    </source>
</reference>